<dbReference type="SMART" id="SM00710">
    <property type="entry name" value="PbH1"/>
    <property type="match status" value="14"/>
</dbReference>
<dbReference type="Proteomes" id="UP001596472">
    <property type="component" value="Unassembled WGS sequence"/>
</dbReference>
<dbReference type="InterPro" id="IPR012334">
    <property type="entry name" value="Pectin_lyas_fold"/>
</dbReference>
<dbReference type="SUPFAM" id="SSF51126">
    <property type="entry name" value="Pectin lyase-like"/>
    <property type="match status" value="4"/>
</dbReference>
<dbReference type="PANTHER" id="PTHR11319">
    <property type="entry name" value="G PROTEIN-COUPLED RECEPTOR-RELATED"/>
    <property type="match status" value="1"/>
</dbReference>
<protein>
    <submittedName>
        <fullName evidence="3">Choice-of-anchor Q domain-containing protein</fullName>
    </submittedName>
</protein>
<keyword evidence="4" id="KW-1185">Reference proteome</keyword>
<proteinExistence type="predicted"/>
<dbReference type="Pfam" id="PF13229">
    <property type="entry name" value="Beta_helix"/>
    <property type="match status" value="3"/>
</dbReference>
<feature type="compositionally biased region" description="Polar residues" evidence="1">
    <location>
        <begin position="431"/>
        <end position="453"/>
    </location>
</feature>
<dbReference type="InterPro" id="IPR059226">
    <property type="entry name" value="Choice_anch_Q_dom"/>
</dbReference>
<evidence type="ECO:0000256" key="1">
    <source>
        <dbReference type="SAM" id="MobiDB-lite"/>
    </source>
</evidence>
<feature type="domain" description="Right handed beta helix" evidence="2">
    <location>
        <begin position="595"/>
        <end position="735"/>
    </location>
</feature>
<feature type="domain" description="Right handed beta helix" evidence="2">
    <location>
        <begin position="197"/>
        <end position="346"/>
    </location>
</feature>
<sequence length="1457" mass="149000">MTTTPAKKHSCRRRSVVLSRTHCRALRRRGEQSLGYWRFITHCFTSQRRRSSYSLFAFFKRMRTALGALAFAFWLPAVAQAETFTVTTASDISAADDGQLTLREAIHSANESPGPDTIDFAEELSGGILTLAQGELVISDHLAINASSLAESPIIDADQKSRVINFTAAEGDLELTHLSLRSGMVTEDDSLGERGGGILFGSSGELTLMASTISGNSAVGGYAYGGGICSDSGAITITNSTISGNSATGIYGQGGGVYTDSGAVTLTNSTLSENSAAGVYGDGGGIHSSGAITLSNSTLSGNSATGYYEDDGGGYGGGISSSIGAVTLTNSTVTGNFTAGPYSSGGGILARSGPCILANSIIAGNFIEKSALGLESIASDLDSPSDPANHLEVSHCLIGNSTGARLEDAKVNVNNLTDADPLLEPLADNGGPTQTHALASNSPAIDQGNTTGPDQRGFPRIDNPFVSNAAGGNGSDIGAFERSAAILVSDPGDVTDRDYSAGNCTLREAIDVANADPLINEIGFLDSLSGQVIRLTQGELVVTDDLLIDASSLAIAPVIDADQQSRGIHFTAPTGDLDLNQLTLRNGNTSGPNEPGGGILFSSAGKLTITRSTLSGNSTTGTHSPGGGIYSESGSLTLSNSTFSGNSTNGAGSHGGGVASGTGSVTLSSCTLGENIASGSGGGLHGGNSKLTLLNTLIANNADDGTAPDLSAPENPAMDLEISHSLIGNSTGAGLDEAKVNQSNLIDVDPLLEALGDHGGPTQTHPLAAGSPAIDQRDTTGTDQRGILYADDPNIPNLNGSNGSDIGAFEREVILIVSDASDEMDDDFSDGSLTLREAILLTNKIPGNRQIHFRGDLSGAVITLTPETSTERDSHKGDLMITDGLIIDASDLAEAPVIDGDGQSRIISFNAWRGDLTLTNLVLRNGSAPSNLSGTILADGGGIHFRSNGSLNVISCILSDNRANHGGGIFSEGGSITLSDSMIIRNESVESGYYGDRWSGIGFHGGRTYWVSIPGHGGGIYTNNGIVTLNNSTVSDNSATGEGGGIYTESGEVMLRNSTFEGNQAGLSFVASGGGIYTLSGAVTLSNSTLSGNSVVGYGGGIYSRAGNIVLTNSTLSDNCSSNRRPYQGSGGGASATTQCVGGGIATDSGAVTLTNSTLSGNSSKDADHVFGGGIHTSSGAITLTNSTVSGNSIIGYYGTGGGINSRSGTVTLSNSIIANNTSKIVGSEAIASDLSGSSPANHLDVSHCLIGNSSGARLDEAKVNLNNLTDIDPLLAPLADNGGGTWTMLPFPGSPVINAGTTTDLSTDQRGFAHAGLPDIGAVEYQGSPDLSRIADSDFDDDGQVFIIEQALGTDPFLADSNNSRLLSPTLDPEGYPMLSFGIADDAASGTLWALERSSDLVSFEEIYRFDGIIHFDFTESTISVEIIDTGVTITDLAPPAGAAFYRINITFDATE</sequence>
<comment type="caution">
    <text evidence="3">The sequence shown here is derived from an EMBL/GenBank/DDBJ whole genome shotgun (WGS) entry which is preliminary data.</text>
</comment>
<dbReference type="PANTHER" id="PTHR11319:SF35">
    <property type="entry name" value="OUTER MEMBRANE PROTEIN PMPC-RELATED"/>
    <property type="match status" value="1"/>
</dbReference>
<dbReference type="EMBL" id="JBHTBS010000004">
    <property type="protein sequence ID" value="MFC7337473.1"/>
    <property type="molecule type" value="Genomic_DNA"/>
</dbReference>
<gene>
    <name evidence="3" type="ORF">ACFQY0_09825</name>
</gene>
<dbReference type="InterPro" id="IPR039448">
    <property type="entry name" value="Beta_helix"/>
</dbReference>
<feature type="region of interest" description="Disordered" evidence="1">
    <location>
        <begin position="430"/>
        <end position="459"/>
    </location>
</feature>
<evidence type="ECO:0000259" key="2">
    <source>
        <dbReference type="Pfam" id="PF13229"/>
    </source>
</evidence>
<dbReference type="RefSeq" id="WP_379711787.1">
    <property type="nucleotide sequence ID" value="NZ_JBHTBS010000004.1"/>
</dbReference>
<dbReference type="InterPro" id="IPR011050">
    <property type="entry name" value="Pectin_lyase_fold/virulence"/>
</dbReference>
<evidence type="ECO:0000313" key="4">
    <source>
        <dbReference type="Proteomes" id="UP001596472"/>
    </source>
</evidence>
<accession>A0ABW2L545</accession>
<dbReference type="InterPro" id="IPR006626">
    <property type="entry name" value="PbH1"/>
</dbReference>
<feature type="domain" description="Right handed beta helix" evidence="2">
    <location>
        <begin position="942"/>
        <end position="1115"/>
    </location>
</feature>
<dbReference type="Gene3D" id="2.160.20.10">
    <property type="entry name" value="Single-stranded right-handed beta-helix, Pectin lyase-like"/>
    <property type="match status" value="3"/>
</dbReference>
<dbReference type="NCBIfam" id="NF041518">
    <property type="entry name" value="choice_anch_Q"/>
    <property type="match status" value="3"/>
</dbReference>
<organism evidence="3 4">
    <name type="scientific">Haloferula chungangensis</name>
    <dbReference type="NCBI Taxonomy" id="1048331"/>
    <lineage>
        <taxon>Bacteria</taxon>
        <taxon>Pseudomonadati</taxon>
        <taxon>Verrucomicrobiota</taxon>
        <taxon>Verrucomicrobiia</taxon>
        <taxon>Verrucomicrobiales</taxon>
        <taxon>Verrucomicrobiaceae</taxon>
        <taxon>Haloferula</taxon>
    </lineage>
</organism>
<name>A0ABW2L545_9BACT</name>
<reference evidence="4" key="1">
    <citation type="journal article" date="2019" name="Int. J. Syst. Evol. Microbiol.">
        <title>The Global Catalogue of Microorganisms (GCM) 10K type strain sequencing project: providing services to taxonomists for standard genome sequencing and annotation.</title>
        <authorList>
            <consortium name="The Broad Institute Genomics Platform"/>
            <consortium name="The Broad Institute Genome Sequencing Center for Infectious Disease"/>
            <person name="Wu L."/>
            <person name="Ma J."/>
        </authorList>
    </citation>
    <scope>NUCLEOTIDE SEQUENCE [LARGE SCALE GENOMIC DNA]</scope>
    <source>
        <strain evidence="4">CGMCC 4.1467</strain>
    </source>
</reference>
<evidence type="ECO:0000313" key="3">
    <source>
        <dbReference type="EMBL" id="MFC7337473.1"/>
    </source>
</evidence>